<keyword evidence="2" id="KW-1185">Reference proteome</keyword>
<reference evidence="1" key="2">
    <citation type="journal article" date="2022" name="New Phytol.">
        <title>Evolutionary transition to the ectomycorrhizal habit in the genomes of a hyperdiverse lineage of mushroom-forming fungi.</title>
        <authorList>
            <person name="Looney B."/>
            <person name="Miyauchi S."/>
            <person name="Morin E."/>
            <person name="Drula E."/>
            <person name="Courty P.E."/>
            <person name="Kohler A."/>
            <person name="Kuo A."/>
            <person name="LaButti K."/>
            <person name="Pangilinan J."/>
            <person name="Lipzen A."/>
            <person name="Riley R."/>
            <person name="Andreopoulos W."/>
            <person name="He G."/>
            <person name="Johnson J."/>
            <person name="Nolan M."/>
            <person name="Tritt A."/>
            <person name="Barry K.W."/>
            <person name="Grigoriev I.V."/>
            <person name="Nagy L.G."/>
            <person name="Hibbett D."/>
            <person name="Henrissat B."/>
            <person name="Matheny P.B."/>
            <person name="Labbe J."/>
            <person name="Martin F.M."/>
        </authorList>
    </citation>
    <scope>NUCLEOTIDE SEQUENCE</scope>
    <source>
        <strain evidence="1">EC-137</strain>
    </source>
</reference>
<sequence>MARPFLHPAISRLRSAAPSASQSRAPSAASAGTPNGGADSPLPSHFSALSPVSSSANLHLDALGAATEKRDIFSPGGEREVFRWTSLHVIASQIFSKPAVKAAAVLGAHGAGTPLVMAANGLICIGTDQGRVYVYDFKQTLKCICGDQAMDSVVGPVTALALSHDHTYVAVGHLRGHIQLFDLAKPEKPVRFVPPTTFAAVVSGRKEGHLEGSRIVSIGFIAGRHTAIVSADQHGLAFYHSLGKVLFVDASDVLRILGKYPDEEALAPPTPSNGSAPQFRRRRTRKTNTLLGMAPLPLGTVPHATDAYNVIALLTGAKLVIVGLKPSPKTWYRRHRDEDEERMGKSKFRGTLAWFPSVHSGKPSAVSPEKKSKKSPPPDATVPMLVYSWGSTINLVRVSETKVAEQIANQRTGKTSSIEVGRLTFEEAARWAAHDDILAMQWLNVKQILLVTLSSIEVYDVNTQKLVEHVPFTPSSLISPTLGLTVNGAISYSDSLGDVAHSVRIYKGKIFLLHREDVQVGMLLTWADRVLAFVEDGNFLSAIETTRMYYLGTAPGNTNGLPDDPAERRTVVGEKVRELMVASMRYAFSEDRMTDGTHYTPDGRGLVATFARACIALNDFDLLWEDLFQEYDDAGIARIYLEQLETFIFDNNIRFAPPRITQRLIAMHAEDRRPDLAERAIWHLDPECLDINQSIHLCQEYKLYDALVYVYTRALQDYVSPIVDLLALVRRVMQFRRDMAAKAPTEAEEHAIEPIFLNAYKIFPYLANVLSGLSYPSEEPLSAEEADQAKHDVYTFLFFGRSSVWPVGEGGKLILTADEEGGMEPTYPYTRLLLRFDAEAFLHSLDLAFEDNYLDDEEGRHMTRLVVIKIVLDILADPSSLTPADRTFVRIFVARNVPKYPQFLQNAIAPSTFQALLVGLAQDPDPETREDRQLAAEYLLSAYTPHDSSLLALFEEARFYRILRSWHRQDRRWAQLLLAHLHDSDLKPKEIFSSVEEILRSSAQANDGEVPIEVLATLEDTLPRFLDMSVANTARFVDTLVPDLHVDALDALGADGPRQFAYLHYLLGPPSSDDGDAPPPRPPSEHVPPPMRRRFIDLQCLFDPAGVIPALKRLPPDFVDQDVVVQTCESREVFDAAMWVLNRDGRPSEALAKAEAFDQKLAVRVGQHLAGATLAEDSLEKLIGVLQAVGRMAVAICVEHSSGTASDVPVADMWFLLLRAQIELVQSVSACCPIPSRSIPEPDSETDATRTVSTLRSLVQETFSSLVGASFGRAVSFPRLFTRLVDATSKSERGTPYTEFRTILTSMMDSYRSEGDMLGITKHLLDRDIFETVAEVTRERARGWAPSRGMCSTCRKPATMGMEEDRKLVVVRSGALYHSKCVPADLVAPR</sequence>
<comment type="caution">
    <text evidence="1">The sequence shown here is derived from an EMBL/GenBank/DDBJ whole genome shotgun (WGS) entry which is preliminary data.</text>
</comment>
<name>A0ACB8QE42_9AGAM</name>
<evidence type="ECO:0000313" key="2">
    <source>
        <dbReference type="Proteomes" id="UP000814128"/>
    </source>
</evidence>
<protein>
    <submittedName>
        <fullName evidence="1">Golgi CORVET complex core vacuolar protein 8-domain-containing protein</fullName>
    </submittedName>
</protein>
<gene>
    <name evidence="1" type="ORF">K488DRAFT_79861</name>
</gene>
<evidence type="ECO:0000313" key="1">
    <source>
        <dbReference type="EMBL" id="KAI0029978.1"/>
    </source>
</evidence>
<dbReference type="EMBL" id="MU273646">
    <property type="protein sequence ID" value="KAI0029978.1"/>
    <property type="molecule type" value="Genomic_DNA"/>
</dbReference>
<proteinExistence type="predicted"/>
<dbReference type="Proteomes" id="UP000814128">
    <property type="component" value="Unassembled WGS sequence"/>
</dbReference>
<reference evidence="1" key="1">
    <citation type="submission" date="2021-02" db="EMBL/GenBank/DDBJ databases">
        <authorList>
            <consortium name="DOE Joint Genome Institute"/>
            <person name="Ahrendt S."/>
            <person name="Looney B.P."/>
            <person name="Miyauchi S."/>
            <person name="Morin E."/>
            <person name="Drula E."/>
            <person name="Courty P.E."/>
            <person name="Chicoki N."/>
            <person name="Fauchery L."/>
            <person name="Kohler A."/>
            <person name="Kuo A."/>
            <person name="Labutti K."/>
            <person name="Pangilinan J."/>
            <person name="Lipzen A."/>
            <person name="Riley R."/>
            <person name="Andreopoulos W."/>
            <person name="He G."/>
            <person name="Johnson J."/>
            <person name="Barry K.W."/>
            <person name="Grigoriev I.V."/>
            <person name="Nagy L."/>
            <person name="Hibbett D."/>
            <person name="Henrissat B."/>
            <person name="Matheny P.B."/>
            <person name="Labbe J."/>
            <person name="Martin F."/>
        </authorList>
    </citation>
    <scope>NUCLEOTIDE SEQUENCE</scope>
    <source>
        <strain evidence="1">EC-137</strain>
    </source>
</reference>
<accession>A0ACB8QE42</accession>
<organism evidence="1 2">
    <name type="scientific">Vararia minispora EC-137</name>
    <dbReference type="NCBI Taxonomy" id="1314806"/>
    <lineage>
        <taxon>Eukaryota</taxon>
        <taxon>Fungi</taxon>
        <taxon>Dikarya</taxon>
        <taxon>Basidiomycota</taxon>
        <taxon>Agaricomycotina</taxon>
        <taxon>Agaricomycetes</taxon>
        <taxon>Russulales</taxon>
        <taxon>Lachnocladiaceae</taxon>
        <taxon>Vararia</taxon>
    </lineage>
</organism>